<comment type="similarity">
    <text evidence="2">Belongs to the snRNP Sm proteins family.</text>
</comment>
<reference evidence="10 11" key="1">
    <citation type="submission" date="2016-05" db="EMBL/GenBank/DDBJ databases">
        <title>First whole genome sequencing of Entamoeba histolytica HM1:IMSS-clone-6.</title>
        <authorList>
            <person name="Mukherjee Avik.K."/>
            <person name="Izumyama S."/>
            <person name="Nakada-Tsukui K."/>
            <person name="Nozaki T."/>
        </authorList>
    </citation>
    <scope>NUCLEOTIDE SEQUENCE [LARGE SCALE GENOMIC DNA]</scope>
    <source>
        <strain evidence="10 11">HM1:IMSS clone 6</strain>
    </source>
</reference>
<dbReference type="PROSITE" id="PS52002">
    <property type="entry name" value="SM"/>
    <property type="match status" value="1"/>
</dbReference>
<dbReference type="VEuPathDB" id="AmoebaDB:EHI8A_137870"/>
<evidence type="ECO:0000256" key="5">
    <source>
        <dbReference type="ARBA" id="ARBA00022884"/>
    </source>
</evidence>
<accession>A0A175JEL0</accession>
<feature type="domain" description="Sm" evidence="9">
    <location>
        <begin position="2"/>
        <end position="75"/>
    </location>
</feature>
<dbReference type="InterPro" id="IPR001163">
    <property type="entry name" value="Sm_dom_euk/arc"/>
</dbReference>
<dbReference type="VEuPathDB" id="AmoebaDB:EHI5A_108210"/>
<dbReference type="GO" id="GO:0071013">
    <property type="term" value="C:catalytic step 2 spliceosome"/>
    <property type="evidence" value="ECO:0007669"/>
    <property type="project" value="TreeGrafter"/>
</dbReference>
<dbReference type="SUPFAM" id="SSF50182">
    <property type="entry name" value="Sm-like ribonucleoproteins"/>
    <property type="match status" value="1"/>
</dbReference>
<dbReference type="OMA" id="DNISCTD"/>
<sequence>MLFYSFFKTLIGKEVVVELKNDVIITGTLIAVDQMLNIKLNNLKCDATLFPQIQTMTDCFIRGNTIRYVSMAENNIDVQLLHDATLLELNEIKSKQ</sequence>
<evidence type="ECO:0000313" key="10">
    <source>
        <dbReference type="EMBL" id="GAT92119.1"/>
    </source>
</evidence>
<dbReference type="AlphaFoldDB" id="A0A175JEL0"/>
<evidence type="ECO:0000256" key="2">
    <source>
        <dbReference type="ARBA" id="ARBA00006850"/>
    </source>
</evidence>
<keyword evidence="7" id="KW-0539">Nucleus</keyword>
<evidence type="ECO:0000256" key="7">
    <source>
        <dbReference type="ARBA" id="ARBA00023242"/>
    </source>
</evidence>
<evidence type="ECO:0000256" key="4">
    <source>
        <dbReference type="ARBA" id="ARBA00022728"/>
    </source>
</evidence>
<evidence type="ECO:0000256" key="8">
    <source>
        <dbReference type="ARBA" id="ARBA00023274"/>
    </source>
</evidence>
<name>A0A175JEL0_ENTHI</name>
<dbReference type="GO" id="GO:0071011">
    <property type="term" value="C:precatalytic spliceosome"/>
    <property type="evidence" value="ECO:0007669"/>
    <property type="project" value="TreeGrafter"/>
</dbReference>
<protein>
    <submittedName>
        <fullName evidence="10">U6 snRNA-associated sm-like protein LSM2 putative</fullName>
    </submittedName>
</protein>
<evidence type="ECO:0000256" key="6">
    <source>
        <dbReference type="ARBA" id="ARBA00023187"/>
    </source>
</evidence>
<keyword evidence="4" id="KW-0747">Spliceosome</keyword>
<evidence type="ECO:0000256" key="1">
    <source>
        <dbReference type="ARBA" id="ARBA00004123"/>
    </source>
</evidence>
<dbReference type="SMART" id="SM00651">
    <property type="entry name" value="Sm"/>
    <property type="match status" value="1"/>
</dbReference>
<dbReference type="CDD" id="cd01725">
    <property type="entry name" value="LSm2"/>
    <property type="match status" value="1"/>
</dbReference>
<proteinExistence type="inferred from homology"/>
<keyword evidence="8" id="KW-0687">Ribonucleoprotein</keyword>
<evidence type="ECO:0000313" key="11">
    <source>
        <dbReference type="Proteomes" id="UP000078387"/>
    </source>
</evidence>
<dbReference type="GO" id="GO:1990726">
    <property type="term" value="C:Lsm1-7-Pat1 complex"/>
    <property type="evidence" value="ECO:0007669"/>
    <property type="project" value="TreeGrafter"/>
</dbReference>
<dbReference type="Pfam" id="PF01423">
    <property type="entry name" value="LSM"/>
    <property type="match status" value="1"/>
</dbReference>
<dbReference type="InterPro" id="IPR016654">
    <property type="entry name" value="U6_snRNA_Lsm2"/>
</dbReference>
<dbReference type="eggNOG" id="KOG3448">
    <property type="taxonomic scope" value="Eukaryota"/>
</dbReference>
<keyword evidence="6" id="KW-0508">mRNA splicing</keyword>
<dbReference type="PANTHER" id="PTHR13829">
    <property type="entry name" value="SNRNP CORE PROTEIN FAMILY MEMBER"/>
    <property type="match status" value="1"/>
</dbReference>
<dbReference type="VEuPathDB" id="AmoebaDB:EHI_068580"/>
<dbReference type="PANTHER" id="PTHR13829:SF2">
    <property type="entry name" value="U6 SNRNA-ASSOCIATED SM-LIKE PROTEIN LSM2"/>
    <property type="match status" value="1"/>
</dbReference>
<dbReference type="InterPro" id="IPR010920">
    <property type="entry name" value="LSM_dom_sf"/>
</dbReference>
<dbReference type="Gene3D" id="2.30.30.100">
    <property type="match status" value="1"/>
</dbReference>
<dbReference type="GO" id="GO:0005688">
    <property type="term" value="C:U6 snRNP"/>
    <property type="evidence" value="ECO:0007669"/>
    <property type="project" value="TreeGrafter"/>
</dbReference>
<dbReference type="GO" id="GO:0003723">
    <property type="term" value="F:RNA binding"/>
    <property type="evidence" value="ECO:0007669"/>
    <property type="project" value="UniProtKB-KW"/>
</dbReference>
<evidence type="ECO:0000259" key="9">
    <source>
        <dbReference type="PROSITE" id="PS52002"/>
    </source>
</evidence>
<comment type="subcellular location">
    <subcellularLocation>
        <location evidence="1">Nucleus</location>
    </subcellularLocation>
</comment>
<dbReference type="EMBL" id="BDEQ01000001">
    <property type="protein sequence ID" value="GAT92119.1"/>
    <property type="molecule type" value="Genomic_DNA"/>
</dbReference>
<keyword evidence="5" id="KW-0694">RNA-binding</keyword>
<keyword evidence="3" id="KW-0507">mRNA processing</keyword>
<dbReference type="InterPro" id="IPR047575">
    <property type="entry name" value="Sm"/>
</dbReference>
<dbReference type="VEuPathDB" id="AmoebaDB:EHI7A_126570"/>
<dbReference type="FunFam" id="2.30.30.100:FF:000053">
    <property type="entry name" value="U6 snRNA-associated Sm-like protein LSm2"/>
    <property type="match status" value="1"/>
</dbReference>
<comment type="caution">
    <text evidence="10">The sequence shown here is derived from an EMBL/GenBank/DDBJ whole genome shotgun (WGS) entry which is preliminary data.</text>
</comment>
<dbReference type="VEuPathDB" id="AmoebaDB:KM1_133970"/>
<dbReference type="GO" id="GO:0000398">
    <property type="term" value="P:mRNA splicing, via spliceosome"/>
    <property type="evidence" value="ECO:0007669"/>
    <property type="project" value="TreeGrafter"/>
</dbReference>
<dbReference type="GO" id="GO:0046540">
    <property type="term" value="C:U4/U6 x U5 tri-snRNP complex"/>
    <property type="evidence" value="ECO:0007669"/>
    <property type="project" value="TreeGrafter"/>
</dbReference>
<dbReference type="Proteomes" id="UP000078387">
    <property type="component" value="Unassembled WGS sequence"/>
</dbReference>
<dbReference type="GO" id="GO:0000932">
    <property type="term" value="C:P-body"/>
    <property type="evidence" value="ECO:0007669"/>
    <property type="project" value="TreeGrafter"/>
</dbReference>
<gene>
    <name evidence="10" type="ORF">CL6EHI_068580</name>
</gene>
<organism evidence="10 11">
    <name type="scientific">Entamoeba histolytica</name>
    <dbReference type="NCBI Taxonomy" id="5759"/>
    <lineage>
        <taxon>Eukaryota</taxon>
        <taxon>Amoebozoa</taxon>
        <taxon>Evosea</taxon>
        <taxon>Archamoebae</taxon>
        <taxon>Mastigamoebida</taxon>
        <taxon>Entamoebidae</taxon>
        <taxon>Entamoeba</taxon>
    </lineage>
</organism>
<evidence type="ECO:0000256" key="3">
    <source>
        <dbReference type="ARBA" id="ARBA00022664"/>
    </source>
</evidence>